<keyword evidence="1" id="KW-0812">Transmembrane</keyword>
<evidence type="ECO:0008006" key="4">
    <source>
        <dbReference type="Google" id="ProtNLM"/>
    </source>
</evidence>
<dbReference type="OrthoDB" id="2067298at2"/>
<feature type="transmembrane region" description="Helical" evidence="1">
    <location>
        <begin position="7"/>
        <end position="27"/>
    </location>
</feature>
<evidence type="ECO:0000313" key="2">
    <source>
        <dbReference type="EMBL" id="CUH93234.1"/>
    </source>
</evidence>
<reference evidence="3" key="1">
    <citation type="submission" date="2015-09" db="EMBL/GenBank/DDBJ databases">
        <authorList>
            <person name="Wibberg D."/>
        </authorList>
    </citation>
    <scope>NUCLEOTIDE SEQUENCE [LARGE SCALE GENOMIC DNA]</scope>
    <source>
        <strain evidence="3">SD1D</strain>
    </source>
</reference>
<evidence type="ECO:0000256" key="1">
    <source>
        <dbReference type="SAM" id="Phobius"/>
    </source>
</evidence>
<keyword evidence="1" id="KW-0472">Membrane</keyword>
<dbReference type="AlphaFoldDB" id="A0A0K8J729"/>
<keyword evidence="3" id="KW-1185">Reference proteome</keyword>
<protein>
    <recommendedName>
        <fullName evidence="4">Type II secretion system protein</fullName>
    </recommendedName>
</protein>
<sequence>MDKAVTNIFEILIGAILFSLGLLYLVWHYQSLSNLSEYISQKIIEDDKIIRQYKLGEDKVKDLEVYGAIMGYREYPIMVDGKLIPTNENDYDLYFSYIKKGYYKKDYLYDDNRCIIMVLYSYLSI</sequence>
<name>A0A0K8J729_9FIRM</name>
<dbReference type="KEGG" id="hsd:SD1D_1689"/>
<gene>
    <name evidence="2" type="ORF">SD1D_1689</name>
</gene>
<accession>A0A0K8J729</accession>
<keyword evidence="1" id="KW-1133">Transmembrane helix</keyword>
<organism evidence="2 3">
    <name type="scientific">Herbinix luporum</name>
    <dbReference type="NCBI Taxonomy" id="1679721"/>
    <lineage>
        <taxon>Bacteria</taxon>
        <taxon>Bacillati</taxon>
        <taxon>Bacillota</taxon>
        <taxon>Clostridia</taxon>
        <taxon>Lachnospirales</taxon>
        <taxon>Lachnospiraceae</taxon>
        <taxon>Herbinix</taxon>
    </lineage>
</organism>
<dbReference type="RefSeq" id="WP_058258497.1">
    <property type="nucleotide sequence ID" value="NZ_DUPS01000065.1"/>
</dbReference>
<proteinExistence type="predicted"/>
<evidence type="ECO:0000313" key="3">
    <source>
        <dbReference type="Proteomes" id="UP000196053"/>
    </source>
</evidence>
<dbReference type="EMBL" id="LN879430">
    <property type="protein sequence ID" value="CUH93234.1"/>
    <property type="molecule type" value="Genomic_DNA"/>
</dbReference>
<dbReference type="Proteomes" id="UP000196053">
    <property type="component" value="Chromosome I"/>
</dbReference>